<reference evidence="1" key="1">
    <citation type="submission" date="2018-02" db="EMBL/GenBank/DDBJ databases">
        <title>Rhizophora mucronata_Transcriptome.</title>
        <authorList>
            <person name="Meera S.P."/>
            <person name="Sreeshan A."/>
            <person name="Augustine A."/>
        </authorList>
    </citation>
    <scope>NUCLEOTIDE SEQUENCE</scope>
    <source>
        <tissue evidence="1">Leaf</tissue>
    </source>
</reference>
<proteinExistence type="predicted"/>
<protein>
    <submittedName>
        <fullName evidence="1">Uncharacterized protein</fullName>
    </submittedName>
</protein>
<sequence length="65" mass="7413">MTGTDVIGRVNYYDAKAFSNTKVGQLISYQGLKMAQTIQGVQLKLQQSLSDYWQAFAYFLKNRTI</sequence>
<name>A0A2P2PK46_RHIMU</name>
<dbReference type="EMBL" id="GGEC01074601">
    <property type="protein sequence ID" value="MBX55085.1"/>
    <property type="molecule type" value="Transcribed_RNA"/>
</dbReference>
<dbReference type="AlphaFoldDB" id="A0A2P2PK46"/>
<evidence type="ECO:0000313" key="1">
    <source>
        <dbReference type="EMBL" id="MBX55085.1"/>
    </source>
</evidence>
<accession>A0A2P2PK46</accession>
<organism evidence="1">
    <name type="scientific">Rhizophora mucronata</name>
    <name type="common">Asiatic mangrove</name>
    <dbReference type="NCBI Taxonomy" id="61149"/>
    <lineage>
        <taxon>Eukaryota</taxon>
        <taxon>Viridiplantae</taxon>
        <taxon>Streptophyta</taxon>
        <taxon>Embryophyta</taxon>
        <taxon>Tracheophyta</taxon>
        <taxon>Spermatophyta</taxon>
        <taxon>Magnoliopsida</taxon>
        <taxon>eudicotyledons</taxon>
        <taxon>Gunneridae</taxon>
        <taxon>Pentapetalae</taxon>
        <taxon>rosids</taxon>
        <taxon>fabids</taxon>
        <taxon>Malpighiales</taxon>
        <taxon>Rhizophoraceae</taxon>
        <taxon>Rhizophora</taxon>
    </lineage>
</organism>